<evidence type="ECO:0000313" key="2">
    <source>
        <dbReference type="Proteomes" id="UP000249341"/>
    </source>
</evidence>
<dbReference type="Gene3D" id="2.60.120.260">
    <property type="entry name" value="Galactose-binding domain-like"/>
    <property type="match status" value="1"/>
</dbReference>
<protein>
    <submittedName>
        <fullName evidence="1">Capsular polysaccharide synthesis protein</fullName>
    </submittedName>
</protein>
<gene>
    <name evidence="1" type="ORF">B0I29_113235</name>
</gene>
<dbReference type="OrthoDB" id="9802881at2"/>
<dbReference type="Gene3D" id="1.25.40.10">
    <property type="entry name" value="Tetratricopeptide repeat domain"/>
    <property type="match status" value="1"/>
</dbReference>
<accession>A0A327Z6W7</accession>
<dbReference type="Pfam" id="PF05704">
    <property type="entry name" value="Caps_synth"/>
    <property type="match status" value="1"/>
</dbReference>
<dbReference type="RefSeq" id="WP_111651824.1">
    <property type="nucleotide sequence ID" value="NZ_JACHWI010000005.1"/>
</dbReference>
<dbReference type="SUPFAM" id="SSF48452">
    <property type="entry name" value="TPR-like"/>
    <property type="match status" value="1"/>
</dbReference>
<evidence type="ECO:0000313" key="1">
    <source>
        <dbReference type="EMBL" id="RAK32938.1"/>
    </source>
</evidence>
<keyword evidence="2" id="KW-1185">Reference proteome</keyword>
<dbReference type="SUPFAM" id="SSF53448">
    <property type="entry name" value="Nucleotide-diphospho-sugar transferases"/>
    <property type="match status" value="1"/>
</dbReference>
<name>A0A327Z6W7_9ACTN</name>
<proteinExistence type="predicted"/>
<dbReference type="InterPro" id="IPR008441">
    <property type="entry name" value="AfumC-like_glycosyl_Trfase"/>
</dbReference>
<organism evidence="1 2">
    <name type="scientific">Actinoplanes lutulentus</name>
    <dbReference type="NCBI Taxonomy" id="1287878"/>
    <lineage>
        <taxon>Bacteria</taxon>
        <taxon>Bacillati</taxon>
        <taxon>Actinomycetota</taxon>
        <taxon>Actinomycetes</taxon>
        <taxon>Micromonosporales</taxon>
        <taxon>Micromonosporaceae</taxon>
        <taxon>Actinoplanes</taxon>
    </lineage>
</organism>
<dbReference type="Proteomes" id="UP000249341">
    <property type="component" value="Unassembled WGS sequence"/>
</dbReference>
<dbReference type="Gene3D" id="3.90.550.20">
    <property type="match status" value="1"/>
</dbReference>
<dbReference type="InterPro" id="IPR011990">
    <property type="entry name" value="TPR-like_helical_dom_sf"/>
</dbReference>
<dbReference type="EMBL" id="QLMJ01000013">
    <property type="protein sequence ID" value="RAK32938.1"/>
    <property type="molecule type" value="Genomic_DNA"/>
</dbReference>
<dbReference type="InterPro" id="IPR029044">
    <property type="entry name" value="Nucleotide-diphossugar_trans"/>
</dbReference>
<reference evidence="1 2" key="1">
    <citation type="submission" date="2018-06" db="EMBL/GenBank/DDBJ databases">
        <title>Genomic Encyclopedia of Type Strains, Phase III (KMG-III): the genomes of soil and plant-associated and newly described type strains.</title>
        <authorList>
            <person name="Whitman W."/>
        </authorList>
    </citation>
    <scope>NUCLEOTIDE SEQUENCE [LARGE SCALE GENOMIC DNA]</scope>
    <source>
        <strain evidence="1 2">CGMCC 4.7090</strain>
    </source>
</reference>
<comment type="caution">
    <text evidence="1">The sequence shown here is derived from an EMBL/GenBank/DDBJ whole genome shotgun (WGS) entry which is preliminary data.</text>
</comment>
<sequence>MTATANTLRSSLGRVRAAARRRLRPTPPPPPVVAPSVVNLVPDPGFRGAPDRPFEAGGVYVHSHNSCEFAEVPGLAGVRGARVEGVGANNDTHIAPGGRNAAGEFRLGLRPGGTYTASISVFLPEPLTGTLNAAALRLVPGCIVDEAVKWTLAQSAPARNEFGHHRISVTFTIPAEAKAAWIRLHSGMSAGNGVVYWYDYSLTETPVAVDHFDGSTPATDFHVFEWTGEPDSSPSRRTLQVSLEAASAEIAAEAVRLARAGVTDEAAFLRKQVSGDKLTTARIALAADDQEAALKALRKVVKAGDPDGSAAYELGRLALADHKWAAAEKLLRTAVTKQPEAYERGYALAFAYDKLKRREDSKRTTRAALAHDTKLPFDGPAVLDLDVKSYGARRELGVFIAENLGQIRTQAEQRLARPVVSSFDQPIFVYWAQGFESAPPVVRACLDALRANNPASRVHELTDANIAAYVDVPADLLDALDGNRTHFSDLLRLLLLEKFGGIWVDGTCLVSEPLRPHITRALEQSSLFAFNYTGPYISSWFLAAQPGSYAVHLWRAACFLWWEKRGELIDYFLMHHVFEMLYHLDDHFRADWEAGLRLNSKPPHALQSVMLDAYDPDEYQTVIEGAFAHKLRYKYQAHELRSESYLARVIRGDLP</sequence>
<dbReference type="AlphaFoldDB" id="A0A327Z6W7"/>
<dbReference type="GO" id="GO:0016757">
    <property type="term" value="F:glycosyltransferase activity"/>
    <property type="evidence" value="ECO:0007669"/>
    <property type="project" value="InterPro"/>
</dbReference>